<dbReference type="PANTHER" id="PTHR10963">
    <property type="entry name" value="GLYCOSYL HYDROLASE-RELATED"/>
    <property type="match status" value="1"/>
</dbReference>
<comment type="caution">
    <text evidence="7">The sequence shown here is derived from an EMBL/GenBank/DDBJ whole genome shotgun (WGS) entry which is preliminary data.</text>
</comment>
<dbReference type="SUPFAM" id="SSF49899">
    <property type="entry name" value="Concanavalin A-like lectins/glucanases"/>
    <property type="match status" value="1"/>
</dbReference>
<comment type="catalytic activity">
    <reaction evidence="1">
        <text>Hydrolysis of (1-&gt;4)-beta-D-glucosidic linkages in beta-D-glucans containing (1-&gt;3)- and (1-&gt;4)-bonds.</text>
        <dbReference type="EC" id="3.2.1.73"/>
    </reaction>
</comment>
<dbReference type="PANTHER" id="PTHR10963:SF55">
    <property type="entry name" value="GLYCOSIDE HYDROLASE FAMILY 16 PROTEIN"/>
    <property type="match status" value="1"/>
</dbReference>
<evidence type="ECO:0000259" key="6">
    <source>
        <dbReference type="PROSITE" id="PS51762"/>
    </source>
</evidence>
<dbReference type="PRINTS" id="PR00737">
    <property type="entry name" value="GLHYDRLASE16"/>
</dbReference>
<evidence type="ECO:0000256" key="1">
    <source>
        <dbReference type="ARBA" id="ARBA00000481"/>
    </source>
</evidence>
<evidence type="ECO:0000313" key="8">
    <source>
        <dbReference type="Proteomes" id="UP001500403"/>
    </source>
</evidence>
<dbReference type="InterPro" id="IPR000757">
    <property type="entry name" value="Beta-glucanase-like"/>
</dbReference>
<proteinExistence type="inferred from homology"/>
<dbReference type="EC" id="3.2.1.73" evidence="3"/>
<evidence type="ECO:0000256" key="5">
    <source>
        <dbReference type="ARBA" id="ARBA00023295"/>
    </source>
</evidence>
<keyword evidence="8" id="KW-1185">Reference proteome</keyword>
<dbReference type="InterPro" id="IPR013320">
    <property type="entry name" value="ConA-like_dom_sf"/>
</dbReference>
<comment type="similarity">
    <text evidence="2">Belongs to the glycosyl hydrolase 16 family.</text>
</comment>
<evidence type="ECO:0000313" key="7">
    <source>
        <dbReference type="EMBL" id="GAA2967071.1"/>
    </source>
</evidence>
<sequence>MAGAAVLAATVGLAPGPIVGPAAADEHSGPAVPRPPAGTGADQTLVFADEFDDGTVDRGKWSTRNREADPNVEGKSRFLAWYPQAEDEGVSNVSEGGGSLTVRADDHDWYPGQPWGQSYGTGIVQSAPGTDRTETQPGFQFRYGYVEARIQGPAADARGTDAGLWLYSRSGWPPEIDVVEMPGSQAAGKVQINHHWNDGGHRNEWHYAGVRSDQWHTYGLRWEPNLLVWYVDGTEIYRSSTGVPQDPMFVNLAIEIGGGPGDTFFGDPAAGAWPQRMNVDWIRLWQDGGAAARRTADER</sequence>
<accession>A0ABP6K6S0</accession>
<keyword evidence="4" id="KW-0378">Hydrolase</keyword>
<dbReference type="EMBL" id="BAAAUD010000060">
    <property type="protein sequence ID" value="GAA2967071.1"/>
    <property type="molecule type" value="Genomic_DNA"/>
</dbReference>
<organism evidence="7 8">
    <name type="scientific">Streptomyces enissocaesilis</name>
    <dbReference type="NCBI Taxonomy" id="332589"/>
    <lineage>
        <taxon>Bacteria</taxon>
        <taxon>Bacillati</taxon>
        <taxon>Actinomycetota</taxon>
        <taxon>Actinomycetes</taxon>
        <taxon>Kitasatosporales</taxon>
        <taxon>Streptomycetaceae</taxon>
        <taxon>Streptomyces</taxon>
        <taxon>Streptomyces rochei group</taxon>
    </lineage>
</organism>
<evidence type="ECO:0000256" key="3">
    <source>
        <dbReference type="ARBA" id="ARBA00012690"/>
    </source>
</evidence>
<dbReference type="Pfam" id="PF00722">
    <property type="entry name" value="Glyco_hydro_16"/>
    <property type="match status" value="1"/>
</dbReference>
<feature type="domain" description="GH16" evidence="6">
    <location>
        <begin position="27"/>
        <end position="290"/>
    </location>
</feature>
<dbReference type="Gene3D" id="2.60.120.200">
    <property type="match status" value="1"/>
</dbReference>
<dbReference type="InterPro" id="IPR050546">
    <property type="entry name" value="Glycosyl_Hydrlase_16"/>
</dbReference>
<evidence type="ECO:0000256" key="2">
    <source>
        <dbReference type="ARBA" id="ARBA00006865"/>
    </source>
</evidence>
<gene>
    <name evidence="7" type="ORF">GCM10010446_60970</name>
</gene>
<dbReference type="InterPro" id="IPR008264">
    <property type="entry name" value="Beta_glucanase"/>
</dbReference>
<evidence type="ECO:0000256" key="4">
    <source>
        <dbReference type="ARBA" id="ARBA00022801"/>
    </source>
</evidence>
<dbReference type="Proteomes" id="UP001500403">
    <property type="component" value="Unassembled WGS sequence"/>
</dbReference>
<name>A0ABP6K6S0_9ACTN</name>
<keyword evidence="5" id="KW-0326">Glycosidase</keyword>
<reference evidence="8" key="1">
    <citation type="journal article" date="2019" name="Int. J. Syst. Evol. Microbiol.">
        <title>The Global Catalogue of Microorganisms (GCM) 10K type strain sequencing project: providing services to taxonomists for standard genome sequencing and annotation.</title>
        <authorList>
            <consortium name="The Broad Institute Genomics Platform"/>
            <consortium name="The Broad Institute Genome Sequencing Center for Infectious Disease"/>
            <person name="Wu L."/>
            <person name="Ma J."/>
        </authorList>
    </citation>
    <scope>NUCLEOTIDE SEQUENCE [LARGE SCALE GENOMIC DNA]</scope>
    <source>
        <strain evidence="8">JCM 9088</strain>
    </source>
</reference>
<protein>
    <recommendedName>
        <fullName evidence="3">licheninase</fullName>
        <ecNumber evidence="3">3.2.1.73</ecNumber>
    </recommendedName>
</protein>
<dbReference type="CDD" id="cd08023">
    <property type="entry name" value="GH16_laminarinase_like"/>
    <property type="match status" value="1"/>
</dbReference>
<dbReference type="PROSITE" id="PS51762">
    <property type="entry name" value="GH16_2"/>
    <property type="match status" value="1"/>
</dbReference>